<name>A0A0F8XMQ6_9ZZZZ</name>
<dbReference type="EMBL" id="LAZR01070255">
    <property type="protein sequence ID" value="KKK43384.1"/>
    <property type="molecule type" value="Genomic_DNA"/>
</dbReference>
<reference evidence="1" key="1">
    <citation type="journal article" date="2015" name="Nature">
        <title>Complex archaea that bridge the gap between prokaryotes and eukaryotes.</title>
        <authorList>
            <person name="Spang A."/>
            <person name="Saw J.H."/>
            <person name="Jorgensen S.L."/>
            <person name="Zaremba-Niedzwiedzka K."/>
            <person name="Martijn J."/>
            <person name="Lind A.E."/>
            <person name="van Eijk R."/>
            <person name="Schleper C."/>
            <person name="Guy L."/>
            <person name="Ettema T.J."/>
        </authorList>
    </citation>
    <scope>NUCLEOTIDE SEQUENCE</scope>
</reference>
<organism evidence="1">
    <name type="scientific">marine sediment metagenome</name>
    <dbReference type="NCBI Taxonomy" id="412755"/>
    <lineage>
        <taxon>unclassified sequences</taxon>
        <taxon>metagenomes</taxon>
        <taxon>ecological metagenomes</taxon>
    </lineage>
</organism>
<evidence type="ECO:0000313" key="1">
    <source>
        <dbReference type="EMBL" id="KKK43384.1"/>
    </source>
</evidence>
<protein>
    <submittedName>
        <fullName evidence="1">Uncharacterized protein</fullName>
    </submittedName>
</protein>
<sequence length="151" mass="17119">MIQVKDLQFPRYFLLNEIDLDPKIVAQLLRVKVKIQNMGEPDTASLKGDTLVISQPSSLTRFLFTVLYQLIKNFTNRGMQQDKLSLGLLFSCKDYVYGDYRASEKAKHPPILLDGEKLSVPYAIITNLVEPLVGKVKMLPVLFIESNMVDA</sequence>
<accession>A0A0F8XMQ6</accession>
<gene>
    <name evidence="1" type="ORF">LCGC14_3168570</name>
</gene>
<dbReference type="AlphaFoldDB" id="A0A0F8XMQ6"/>
<comment type="caution">
    <text evidence="1">The sequence shown here is derived from an EMBL/GenBank/DDBJ whole genome shotgun (WGS) entry which is preliminary data.</text>
</comment>
<feature type="non-terminal residue" evidence="1">
    <location>
        <position position="151"/>
    </location>
</feature>
<proteinExistence type="predicted"/>